<keyword evidence="2" id="KW-0812">Transmembrane</keyword>
<accession>A0ABZ0TZZ3</accession>
<name>A0ABZ0TZZ3_9FIRM</name>
<dbReference type="EMBL" id="CP139957">
    <property type="protein sequence ID" value="WPX08043.1"/>
    <property type="molecule type" value="Genomic_DNA"/>
</dbReference>
<dbReference type="RefSeq" id="WP_045175357.1">
    <property type="nucleotide sequence ID" value="NZ_CP139957.1"/>
</dbReference>
<reference evidence="3 4" key="1">
    <citation type="submission" date="2023-12" db="EMBL/GenBank/DDBJ databases">
        <authorList>
            <person name="Manesh M.J.H."/>
            <person name="Bing R.G."/>
            <person name="Willard D.J."/>
            <person name="Kelly R.M."/>
        </authorList>
    </citation>
    <scope>NUCLEOTIDE SEQUENCE [LARGE SCALE GENOMIC DNA]</scope>
    <source>
        <strain evidence="3 4">DSM 8977</strain>
    </source>
</reference>
<protein>
    <submittedName>
        <fullName evidence="3">Uncharacterized protein</fullName>
    </submittedName>
</protein>
<gene>
    <name evidence="3" type="ORF">SOJ16_001894</name>
</gene>
<sequence length="216" mass="23934">MEKERRRRFKKGINFLLLVLVAGVLSMGVIFASSQSIDSNALVTYGFLKKQVDQLKAYIDNKINELDKRIKDANTSSGQATQDIYKLQNQLSNLSSEIEKLKSQTAQLEAKVKNISILQQSPKSSFISTKGYEVIKVPKGKTILFDASTEFVVRVGKAVSVVPKGATIIDLTSAKDVGANQQLLFNHFYLVARSDGRGFKAIDDVWVIVNGGYKIK</sequence>
<keyword evidence="2" id="KW-1133">Transmembrane helix</keyword>
<evidence type="ECO:0000256" key="1">
    <source>
        <dbReference type="SAM" id="Coils"/>
    </source>
</evidence>
<keyword evidence="2" id="KW-0472">Membrane</keyword>
<organism evidence="3 4">
    <name type="scientific">Anaerocellum danielii</name>
    <dbReference type="NCBI Taxonomy" id="1387557"/>
    <lineage>
        <taxon>Bacteria</taxon>
        <taxon>Bacillati</taxon>
        <taxon>Bacillota</taxon>
        <taxon>Bacillota incertae sedis</taxon>
        <taxon>Caldicellulosiruptorales</taxon>
        <taxon>Caldicellulosiruptoraceae</taxon>
        <taxon>Anaerocellum</taxon>
    </lineage>
</organism>
<keyword evidence="1" id="KW-0175">Coiled coil</keyword>
<proteinExistence type="predicted"/>
<evidence type="ECO:0000313" key="4">
    <source>
        <dbReference type="Proteomes" id="UP001322744"/>
    </source>
</evidence>
<evidence type="ECO:0000256" key="2">
    <source>
        <dbReference type="SAM" id="Phobius"/>
    </source>
</evidence>
<evidence type="ECO:0000313" key="3">
    <source>
        <dbReference type="EMBL" id="WPX08043.1"/>
    </source>
</evidence>
<feature type="coiled-coil region" evidence="1">
    <location>
        <begin position="84"/>
        <end position="118"/>
    </location>
</feature>
<dbReference type="Proteomes" id="UP001322744">
    <property type="component" value="Chromosome"/>
</dbReference>
<keyword evidence="4" id="KW-1185">Reference proteome</keyword>
<dbReference type="Gene3D" id="1.20.5.340">
    <property type="match status" value="1"/>
</dbReference>
<feature type="transmembrane region" description="Helical" evidence="2">
    <location>
        <begin position="12"/>
        <end position="32"/>
    </location>
</feature>